<gene>
    <name evidence="2" type="ORF">B0H65DRAFT_477773</name>
</gene>
<dbReference type="EMBL" id="JAUEPP010000008">
    <property type="protein sequence ID" value="KAK3338108.1"/>
    <property type="molecule type" value="Genomic_DNA"/>
</dbReference>
<proteinExistence type="predicted"/>
<dbReference type="Proteomes" id="UP001278500">
    <property type="component" value="Unassembled WGS sequence"/>
</dbReference>
<dbReference type="AlphaFoldDB" id="A0AAE0J738"/>
<organism evidence="2 3">
    <name type="scientific">Neurospora tetraspora</name>
    <dbReference type="NCBI Taxonomy" id="94610"/>
    <lineage>
        <taxon>Eukaryota</taxon>
        <taxon>Fungi</taxon>
        <taxon>Dikarya</taxon>
        <taxon>Ascomycota</taxon>
        <taxon>Pezizomycotina</taxon>
        <taxon>Sordariomycetes</taxon>
        <taxon>Sordariomycetidae</taxon>
        <taxon>Sordariales</taxon>
        <taxon>Sordariaceae</taxon>
        <taxon>Neurospora</taxon>
    </lineage>
</organism>
<sequence length="54" mass="6380">MSQRLHNTEGWEDDKGQEQSHPAPLQQIPTRYCSLLEHRLVIACSEFKRQDTRD</sequence>
<dbReference type="GeneID" id="87864602"/>
<reference evidence="2" key="1">
    <citation type="journal article" date="2023" name="Mol. Phylogenet. Evol.">
        <title>Genome-scale phylogeny and comparative genomics of the fungal order Sordariales.</title>
        <authorList>
            <person name="Hensen N."/>
            <person name="Bonometti L."/>
            <person name="Westerberg I."/>
            <person name="Brannstrom I.O."/>
            <person name="Guillou S."/>
            <person name="Cros-Aarteil S."/>
            <person name="Calhoun S."/>
            <person name="Haridas S."/>
            <person name="Kuo A."/>
            <person name="Mondo S."/>
            <person name="Pangilinan J."/>
            <person name="Riley R."/>
            <person name="LaButti K."/>
            <person name="Andreopoulos B."/>
            <person name="Lipzen A."/>
            <person name="Chen C."/>
            <person name="Yan M."/>
            <person name="Daum C."/>
            <person name="Ng V."/>
            <person name="Clum A."/>
            <person name="Steindorff A."/>
            <person name="Ohm R.A."/>
            <person name="Martin F."/>
            <person name="Silar P."/>
            <person name="Natvig D.O."/>
            <person name="Lalanne C."/>
            <person name="Gautier V."/>
            <person name="Ament-Velasquez S.L."/>
            <person name="Kruys A."/>
            <person name="Hutchinson M.I."/>
            <person name="Powell A.J."/>
            <person name="Barry K."/>
            <person name="Miller A.N."/>
            <person name="Grigoriev I.V."/>
            <person name="Debuchy R."/>
            <person name="Gladieux P."/>
            <person name="Hiltunen Thoren M."/>
            <person name="Johannesson H."/>
        </authorList>
    </citation>
    <scope>NUCLEOTIDE SEQUENCE</scope>
    <source>
        <strain evidence="2">CBS 560.94</strain>
    </source>
</reference>
<comment type="caution">
    <text evidence="2">The sequence shown here is derived from an EMBL/GenBank/DDBJ whole genome shotgun (WGS) entry which is preliminary data.</text>
</comment>
<evidence type="ECO:0000313" key="3">
    <source>
        <dbReference type="Proteomes" id="UP001278500"/>
    </source>
</evidence>
<evidence type="ECO:0000256" key="1">
    <source>
        <dbReference type="SAM" id="MobiDB-lite"/>
    </source>
</evidence>
<feature type="compositionally biased region" description="Basic and acidic residues" evidence="1">
    <location>
        <begin position="1"/>
        <end position="18"/>
    </location>
</feature>
<reference evidence="2" key="2">
    <citation type="submission" date="2023-06" db="EMBL/GenBank/DDBJ databases">
        <authorList>
            <consortium name="Lawrence Berkeley National Laboratory"/>
            <person name="Haridas S."/>
            <person name="Hensen N."/>
            <person name="Bonometti L."/>
            <person name="Westerberg I."/>
            <person name="Brannstrom I.O."/>
            <person name="Guillou S."/>
            <person name="Cros-Aarteil S."/>
            <person name="Calhoun S."/>
            <person name="Kuo A."/>
            <person name="Mondo S."/>
            <person name="Pangilinan J."/>
            <person name="Riley R."/>
            <person name="Labutti K."/>
            <person name="Andreopoulos B."/>
            <person name="Lipzen A."/>
            <person name="Chen C."/>
            <person name="Yanf M."/>
            <person name="Daum C."/>
            <person name="Ng V."/>
            <person name="Clum A."/>
            <person name="Steindorff A."/>
            <person name="Ohm R."/>
            <person name="Martin F."/>
            <person name="Silar P."/>
            <person name="Natvig D."/>
            <person name="Lalanne C."/>
            <person name="Gautier V."/>
            <person name="Ament-Velasquez S.L."/>
            <person name="Kruys A."/>
            <person name="Hutchinson M.I."/>
            <person name="Powell A.J."/>
            <person name="Barry K."/>
            <person name="Miller A.N."/>
            <person name="Grigoriev I.V."/>
            <person name="Debuchy R."/>
            <person name="Gladieux P."/>
            <person name="Thoren M.H."/>
            <person name="Johannesson H."/>
        </authorList>
    </citation>
    <scope>NUCLEOTIDE SEQUENCE</scope>
    <source>
        <strain evidence="2">CBS 560.94</strain>
    </source>
</reference>
<name>A0AAE0J738_9PEZI</name>
<dbReference type="RefSeq" id="XP_062677559.1">
    <property type="nucleotide sequence ID" value="XM_062827448.1"/>
</dbReference>
<protein>
    <submittedName>
        <fullName evidence="2">Uncharacterized protein</fullName>
    </submittedName>
</protein>
<accession>A0AAE0J738</accession>
<evidence type="ECO:0000313" key="2">
    <source>
        <dbReference type="EMBL" id="KAK3338108.1"/>
    </source>
</evidence>
<keyword evidence="3" id="KW-1185">Reference proteome</keyword>
<feature type="region of interest" description="Disordered" evidence="1">
    <location>
        <begin position="1"/>
        <end position="26"/>
    </location>
</feature>